<gene>
    <name evidence="1" type="ORF">L1987_48377</name>
</gene>
<comment type="caution">
    <text evidence="1">The sequence shown here is derived from an EMBL/GenBank/DDBJ whole genome shotgun (WGS) entry which is preliminary data.</text>
</comment>
<reference evidence="1 2" key="2">
    <citation type="journal article" date="2022" name="Mol. Ecol. Resour.">
        <title>The genomes of chicory, endive, great burdock and yacon provide insights into Asteraceae paleo-polyploidization history and plant inulin production.</title>
        <authorList>
            <person name="Fan W."/>
            <person name="Wang S."/>
            <person name="Wang H."/>
            <person name="Wang A."/>
            <person name="Jiang F."/>
            <person name="Liu H."/>
            <person name="Zhao H."/>
            <person name="Xu D."/>
            <person name="Zhang Y."/>
        </authorList>
    </citation>
    <scope>NUCLEOTIDE SEQUENCE [LARGE SCALE GENOMIC DNA]</scope>
    <source>
        <strain evidence="2">cv. Yunnan</strain>
        <tissue evidence="1">Leaves</tissue>
    </source>
</reference>
<proteinExistence type="predicted"/>
<dbReference type="EMBL" id="CM042033">
    <property type="protein sequence ID" value="KAI3773841.1"/>
    <property type="molecule type" value="Genomic_DNA"/>
</dbReference>
<keyword evidence="2" id="KW-1185">Reference proteome</keyword>
<dbReference type="Proteomes" id="UP001056120">
    <property type="component" value="Linkage Group LG16"/>
</dbReference>
<evidence type="ECO:0000313" key="1">
    <source>
        <dbReference type="EMBL" id="KAI3773841.1"/>
    </source>
</evidence>
<name>A0ACB9FS98_9ASTR</name>
<accession>A0ACB9FS98</accession>
<sequence length="133" mass="14951">MDLSPLQHILATFVIILVVYYLSFFYKTNTAPPEASGALPIIGHFKVFSGSDLPHATLATMADRYEPIFMVRLGLRKVLVVSNWKIAKDIYTTHNVNILDRPNYIAAKILERNGSSFAFTPDGPCYNEEMTPQ</sequence>
<protein>
    <submittedName>
        <fullName evidence="1">Uncharacterized protein</fullName>
    </submittedName>
</protein>
<organism evidence="1 2">
    <name type="scientific">Smallanthus sonchifolius</name>
    <dbReference type="NCBI Taxonomy" id="185202"/>
    <lineage>
        <taxon>Eukaryota</taxon>
        <taxon>Viridiplantae</taxon>
        <taxon>Streptophyta</taxon>
        <taxon>Embryophyta</taxon>
        <taxon>Tracheophyta</taxon>
        <taxon>Spermatophyta</taxon>
        <taxon>Magnoliopsida</taxon>
        <taxon>eudicotyledons</taxon>
        <taxon>Gunneridae</taxon>
        <taxon>Pentapetalae</taxon>
        <taxon>asterids</taxon>
        <taxon>campanulids</taxon>
        <taxon>Asterales</taxon>
        <taxon>Asteraceae</taxon>
        <taxon>Asteroideae</taxon>
        <taxon>Heliantheae alliance</taxon>
        <taxon>Millerieae</taxon>
        <taxon>Smallanthus</taxon>
    </lineage>
</organism>
<evidence type="ECO:0000313" key="2">
    <source>
        <dbReference type="Proteomes" id="UP001056120"/>
    </source>
</evidence>
<reference evidence="2" key="1">
    <citation type="journal article" date="2022" name="Mol. Ecol. Resour.">
        <title>The genomes of chicory, endive, great burdock and yacon provide insights into Asteraceae palaeo-polyploidization history and plant inulin production.</title>
        <authorList>
            <person name="Fan W."/>
            <person name="Wang S."/>
            <person name="Wang H."/>
            <person name="Wang A."/>
            <person name="Jiang F."/>
            <person name="Liu H."/>
            <person name="Zhao H."/>
            <person name="Xu D."/>
            <person name="Zhang Y."/>
        </authorList>
    </citation>
    <scope>NUCLEOTIDE SEQUENCE [LARGE SCALE GENOMIC DNA]</scope>
    <source>
        <strain evidence="2">cv. Yunnan</strain>
    </source>
</reference>